<evidence type="ECO:0000256" key="1">
    <source>
        <dbReference type="SAM" id="Phobius"/>
    </source>
</evidence>
<name>A0A346FCL6_9CAUD</name>
<keyword evidence="1" id="KW-0472">Membrane</keyword>
<proteinExistence type="predicted"/>
<evidence type="ECO:0000313" key="2">
    <source>
        <dbReference type="EMBL" id="AXN53480.1"/>
    </source>
</evidence>
<evidence type="ECO:0000313" key="3">
    <source>
        <dbReference type="Proteomes" id="UP000259952"/>
    </source>
</evidence>
<accession>A0A346FCL6</accession>
<keyword evidence="1" id="KW-0812">Transmembrane</keyword>
<reference evidence="2 3" key="1">
    <citation type="submission" date="2018-06" db="EMBL/GenBank/DDBJ databases">
        <authorList>
            <person name="Searcy Z.E."/>
            <person name="Delesalle V.A."/>
            <person name="Garlena R.A."/>
            <person name="Russell D.A."/>
            <person name="Pope W.H."/>
            <person name="Jacobs-Sera D."/>
            <person name="Hatfull G.F."/>
        </authorList>
    </citation>
    <scope>NUCLEOTIDE SEQUENCE [LARGE SCALE GENOMIC DNA]</scope>
</reference>
<organism evidence="2 3">
    <name type="scientific">Gordonia phage Fryberger</name>
    <dbReference type="NCBI Taxonomy" id="2250392"/>
    <lineage>
        <taxon>Viruses</taxon>
        <taxon>Duplodnaviria</taxon>
        <taxon>Heunggongvirae</taxon>
        <taxon>Uroviricota</taxon>
        <taxon>Caudoviricetes</taxon>
        <taxon>Ronaldovirus</taxon>
        <taxon>Ronaldovirus fryberger</taxon>
    </lineage>
</organism>
<dbReference type="RefSeq" id="YP_009807614.1">
    <property type="nucleotide sequence ID" value="NC_048027.1"/>
</dbReference>
<keyword evidence="3" id="KW-1185">Reference proteome</keyword>
<gene>
    <name evidence="2" type="primary">62</name>
    <name evidence="2" type="ORF">SEA_FRYBERGER_62</name>
</gene>
<protein>
    <submittedName>
        <fullName evidence="2">Uncharacterized protein</fullName>
    </submittedName>
</protein>
<dbReference type="Proteomes" id="UP000259952">
    <property type="component" value="Segment"/>
</dbReference>
<feature type="transmembrane region" description="Helical" evidence="1">
    <location>
        <begin position="65"/>
        <end position="84"/>
    </location>
</feature>
<dbReference type="GeneID" id="54998495"/>
<feature type="transmembrane region" description="Helical" evidence="1">
    <location>
        <begin position="126"/>
        <end position="146"/>
    </location>
</feature>
<keyword evidence="1" id="KW-1133">Transmembrane helix</keyword>
<dbReference type="KEGG" id="vg:54998495"/>
<dbReference type="EMBL" id="MH479913">
    <property type="protein sequence ID" value="AXN53480.1"/>
    <property type="molecule type" value="Genomic_DNA"/>
</dbReference>
<feature type="transmembrane region" description="Helical" evidence="1">
    <location>
        <begin position="96"/>
        <end position="114"/>
    </location>
</feature>
<sequence>MTIWWRFIDHMRNAVALRIRLIWPELALLQAFLFLVAITRGLDYIANKPSNTSNALNVIESALPYWAWGLIYLLPGLVGICGMLQDVLPVRTFAHVILMAAYGAFSAGVVLALVENSSAGGIRSAFDWLAFAAIHLAFANASFDGWKEVRRDKWLKGQWGEVNSAHESDSG</sequence>